<feature type="domain" description="MOSC" evidence="6">
    <location>
        <begin position="807"/>
        <end position="997"/>
    </location>
</feature>
<dbReference type="InterPro" id="IPR000192">
    <property type="entry name" value="Aminotrans_V_dom"/>
</dbReference>
<keyword evidence="1 4" id="KW-0808">Transferase</keyword>
<feature type="active site" evidence="4">
    <location>
        <position position="578"/>
    </location>
</feature>
<dbReference type="EC" id="2.8.1.9" evidence="4"/>
<evidence type="ECO:0000313" key="8">
    <source>
        <dbReference type="Proteomes" id="UP001642540"/>
    </source>
</evidence>
<evidence type="ECO:0000256" key="2">
    <source>
        <dbReference type="ARBA" id="ARBA00022898"/>
    </source>
</evidence>
<feature type="region of interest" description="Disordered" evidence="5">
    <location>
        <begin position="1179"/>
        <end position="1198"/>
    </location>
</feature>
<gene>
    <name evidence="7" type="ORF">ODALV1_LOCUS13473</name>
</gene>
<dbReference type="SUPFAM" id="SSF53383">
    <property type="entry name" value="PLP-dependent transferases"/>
    <property type="match status" value="2"/>
</dbReference>
<dbReference type="InterPro" id="IPR015422">
    <property type="entry name" value="PyrdxlP-dep_Trfase_small"/>
</dbReference>
<dbReference type="InterPro" id="IPR015424">
    <property type="entry name" value="PyrdxlP-dep_Trfase"/>
</dbReference>
<dbReference type="PANTHER" id="PTHR14237">
    <property type="entry name" value="MOLYBDOPTERIN COFACTOR SULFURASE MOSC"/>
    <property type="match status" value="1"/>
</dbReference>
<dbReference type="EMBL" id="CAXLJM020000041">
    <property type="protein sequence ID" value="CAL8109547.1"/>
    <property type="molecule type" value="Genomic_DNA"/>
</dbReference>
<name>A0ABP1QV82_9HEXA</name>
<feature type="compositionally biased region" description="Low complexity" evidence="5">
    <location>
        <begin position="1087"/>
        <end position="1113"/>
    </location>
</feature>
<dbReference type="InterPro" id="IPR015421">
    <property type="entry name" value="PyrdxlP-dep_Trfase_major"/>
</dbReference>
<feature type="modified residue" description="N6-(pyridoxal phosphate)lysine" evidence="4">
    <location>
        <position position="418"/>
    </location>
</feature>
<dbReference type="PROSITE" id="PS51340">
    <property type="entry name" value="MOSC"/>
    <property type="match status" value="1"/>
</dbReference>
<dbReference type="Proteomes" id="UP001642540">
    <property type="component" value="Unassembled WGS sequence"/>
</dbReference>
<proteinExistence type="inferred from homology"/>
<keyword evidence="3 4" id="KW-0501">Molybdenum cofactor biosynthesis</keyword>
<reference evidence="7 8" key="1">
    <citation type="submission" date="2024-08" db="EMBL/GenBank/DDBJ databases">
        <authorList>
            <person name="Cucini C."/>
            <person name="Frati F."/>
        </authorList>
    </citation>
    <scope>NUCLEOTIDE SEQUENCE [LARGE SCALE GENOMIC DNA]</scope>
</reference>
<organism evidence="7 8">
    <name type="scientific">Orchesella dallaii</name>
    <dbReference type="NCBI Taxonomy" id="48710"/>
    <lineage>
        <taxon>Eukaryota</taxon>
        <taxon>Metazoa</taxon>
        <taxon>Ecdysozoa</taxon>
        <taxon>Arthropoda</taxon>
        <taxon>Hexapoda</taxon>
        <taxon>Collembola</taxon>
        <taxon>Entomobryomorpha</taxon>
        <taxon>Entomobryoidea</taxon>
        <taxon>Orchesellidae</taxon>
        <taxon>Orchesellinae</taxon>
        <taxon>Orchesella</taxon>
    </lineage>
</organism>
<evidence type="ECO:0000256" key="1">
    <source>
        <dbReference type="ARBA" id="ARBA00022679"/>
    </source>
</evidence>
<comment type="similarity">
    <text evidence="4">Belongs to the class-V pyridoxal-phosphate-dependent aminotransferase family. MOCOS subfamily.</text>
</comment>
<dbReference type="Gene3D" id="3.90.1150.10">
    <property type="entry name" value="Aspartate Aminotransferase, domain 1"/>
    <property type="match status" value="1"/>
</dbReference>
<evidence type="ECO:0000259" key="6">
    <source>
        <dbReference type="PROSITE" id="PS51340"/>
    </source>
</evidence>
<comment type="caution">
    <text evidence="7">The sequence shown here is derived from an EMBL/GenBank/DDBJ whole genome shotgun (WGS) entry which is preliminary data.</text>
</comment>
<comment type="cofactor">
    <cofactor evidence="4">
        <name>pyridoxal 5'-phosphate</name>
        <dbReference type="ChEBI" id="CHEBI:597326"/>
    </cofactor>
</comment>
<dbReference type="InterPro" id="IPR005302">
    <property type="entry name" value="MoCF_Sase_C"/>
</dbReference>
<accession>A0ABP1QV82</accession>
<dbReference type="Gene3D" id="3.40.640.10">
    <property type="entry name" value="Type I PLP-dependent aspartate aminotransferase-like (Major domain)"/>
    <property type="match status" value="2"/>
</dbReference>
<evidence type="ECO:0000256" key="4">
    <source>
        <dbReference type="HAMAP-Rule" id="MF_03050"/>
    </source>
</evidence>
<keyword evidence="2 4" id="KW-0663">Pyridoxal phosphate</keyword>
<evidence type="ECO:0000313" key="7">
    <source>
        <dbReference type="EMBL" id="CAL8109547.1"/>
    </source>
</evidence>
<evidence type="ECO:0000256" key="5">
    <source>
        <dbReference type="SAM" id="MobiDB-lite"/>
    </source>
</evidence>
<dbReference type="SUPFAM" id="SSF141673">
    <property type="entry name" value="MOSC N-terminal domain-like"/>
    <property type="match status" value="1"/>
</dbReference>
<dbReference type="InterPro" id="IPR005303">
    <property type="entry name" value="MOCOS_middle"/>
</dbReference>
<dbReference type="Pfam" id="PF03476">
    <property type="entry name" value="MOSC_N"/>
    <property type="match status" value="1"/>
</dbReference>
<dbReference type="Pfam" id="PF00266">
    <property type="entry name" value="Aminotran_5"/>
    <property type="match status" value="2"/>
</dbReference>
<feature type="region of interest" description="Disordered" evidence="5">
    <location>
        <begin position="1071"/>
        <end position="1113"/>
    </location>
</feature>
<feature type="region of interest" description="Disordered" evidence="5">
    <location>
        <begin position="1142"/>
        <end position="1163"/>
    </location>
</feature>
<feature type="region of interest" description="Disordered" evidence="5">
    <location>
        <begin position="1"/>
        <end position="40"/>
    </location>
</feature>
<evidence type="ECO:0000256" key="3">
    <source>
        <dbReference type="ARBA" id="ARBA00023150"/>
    </source>
</evidence>
<feature type="region of interest" description="Disordered" evidence="5">
    <location>
        <begin position="1027"/>
        <end position="1048"/>
    </location>
</feature>
<comment type="catalytic activity">
    <reaction evidence="4">
        <text>Mo-molybdopterin + L-cysteine + AH2 = thio-Mo-molybdopterin + L-alanine + A + H2O</text>
        <dbReference type="Rhea" id="RHEA:42636"/>
        <dbReference type="ChEBI" id="CHEBI:13193"/>
        <dbReference type="ChEBI" id="CHEBI:15377"/>
        <dbReference type="ChEBI" id="CHEBI:17499"/>
        <dbReference type="ChEBI" id="CHEBI:35235"/>
        <dbReference type="ChEBI" id="CHEBI:57972"/>
        <dbReference type="ChEBI" id="CHEBI:71302"/>
        <dbReference type="ChEBI" id="CHEBI:82685"/>
        <dbReference type="EC" id="2.8.1.9"/>
    </reaction>
</comment>
<sequence length="1227" mass="136796">MKPDLEEENHTKDRISIMDVRNKNEGAKGRVKGVENDETSPESTGLFYKEILNQDELKKLKAEFTRLKNSCYLDHAGSSLYAESQINSHFSELQSNIYSNPHSRNPSSTITTDAIDFVRHKILRHFGTNADEYTVIFTSGATQALKLVAETFQFNGGLFAYLEECHTSVVGMREIVNTNLTSTTGDLKNEKDKPNVYCLSKYSLDKLMDPNFFCGSFCHKQRDSIHETSCCWVHRQKDHENSESFSEGECEDSTETLLMFLSRLKESSHKYADSNTGNEQRNALIAYPAQCNFSGVKYPLDWISPIKSGRLESISSVESFYIQLEKLINLRISACFDDMSTSSPEKPVNCRNHAEDDIGKESNYSISHSENNEQLPSVCINNNQHKWFVLLDAASYVATNVLDLSEYPADFVAVSFYKMFGFPTGLGALIVRNESAHVLKKQYFGGGTVNIAVPSQPFHVKRANLYERFEDGTIPFLSILAIRDGLDTLSRLCDSMDTIRERTFRLAQYFYKNLSSMHYGNGQLVAKIYSDTDYTSSKTQGPVVTFNLLRSDGSIIGYSEMEQIAYLHDVHLRYGCFCNPGACRRHLKLLPDEVIKQYEAGHVCGDLNDLIDGKPTGAIRVSVGYMTTQENMDFLLRLIYRCWIQPENFRERNENFPVSRPDILSVESTVGRNSFKERKLLRIFVYPIKSCAAFEVPKTWAIGPRGLLYDREWLIVNSAGVPLTQKREPRLCQLKPKIDISNRKLVLSIDGFPDVSISLEISQLQRAHNTLKAELCTSKVCGDTVMGLDCGDEVNSWLSDVLGRPGLKLIRMSPDHQRKPKNALDEISLANHSQFLLLSMGSLRRLAHQLIDKGVVSDLIPTWEETLALEGHEKGDQKQDQEQLEYKIVDNLIERLRGNLVVGCPKLGDNETGFEEEEWSEVRIGDLLFKSGGPCTRCATICTDQKTGERGPEPLLTLSAMRNGRANFGIHLYNIPDYSPTSVATTTVSASASLLPVDAQQSISPSWEEKVHIRTIKPWSGVDEPLEENGIATVPSGRYSGEKNKTPLEKLHGAFTETELQTSEAMMMEQAGAPKTVQNSGTKLKNRQLSSNSSSDSFTLSKSSSTKLANSSTSTANQVQAIHIGDPVSAQQNQRAVTEPLASTTSMTKIHTNSSSTNGQIHWSKNSVTNSATTTTPIAVEKSNSSPNPNGGVKTSISKKSFQISTPCDVGMEGNLAEMQSLIESID</sequence>
<keyword evidence="8" id="KW-1185">Reference proteome</keyword>
<dbReference type="HAMAP" id="MF_03050">
    <property type="entry name" value="MOCOS"/>
    <property type="match status" value="1"/>
</dbReference>
<feature type="compositionally biased region" description="Basic and acidic residues" evidence="5">
    <location>
        <begin position="1"/>
        <end position="35"/>
    </location>
</feature>
<dbReference type="Pfam" id="PF03473">
    <property type="entry name" value="MOSC"/>
    <property type="match status" value="1"/>
</dbReference>
<comment type="function">
    <text evidence="4">Sulfurates the molybdenum cofactor. Sulfation of molybdenum is essential for xanthine dehydrogenase (XDH) and aldehyde oxidase (ADO) enzymes in which molybdenum cofactor is liganded by 1 oxygen and 1 sulfur atom in active form.</text>
</comment>
<dbReference type="PANTHER" id="PTHR14237:SF80">
    <property type="entry name" value="MOLYBDENUM COFACTOR SULFURASE"/>
    <property type="match status" value="1"/>
</dbReference>
<protein>
    <recommendedName>
        <fullName evidence="4">Molybdenum cofactor sulfurase</fullName>
        <shortName evidence="4">MCS</shortName>
        <shortName evidence="4">MOS</shortName>
        <shortName evidence="4">MoCo sulfurase</shortName>
        <ecNumber evidence="4">2.8.1.9</ecNumber>
    </recommendedName>
    <alternativeName>
        <fullName evidence="4">Molybdenum cofactor sulfurtransferase</fullName>
    </alternativeName>
</protein>
<dbReference type="InterPro" id="IPR028886">
    <property type="entry name" value="MoCo_sulfurase"/>
</dbReference>